<dbReference type="Gene3D" id="3.40.50.720">
    <property type="entry name" value="NAD(P)-binding Rossmann-like Domain"/>
    <property type="match status" value="1"/>
</dbReference>
<dbReference type="EMBL" id="KQ964473">
    <property type="protein sequence ID" value="KXN71514.1"/>
    <property type="molecule type" value="Genomic_DNA"/>
</dbReference>
<name>A0A137P991_CONC2</name>
<evidence type="ECO:0000256" key="2">
    <source>
        <dbReference type="ARBA" id="ARBA00006617"/>
    </source>
</evidence>
<organism evidence="3 4">
    <name type="scientific">Conidiobolus coronatus (strain ATCC 28846 / CBS 209.66 / NRRL 28638)</name>
    <name type="common">Delacroixia coronata</name>
    <dbReference type="NCBI Taxonomy" id="796925"/>
    <lineage>
        <taxon>Eukaryota</taxon>
        <taxon>Fungi</taxon>
        <taxon>Fungi incertae sedis</taxon>
        <taxon>Zoopagomycota</taxon>
        <taxon>Entomophthoromycotina</taxon>
        <taxon>Entomophthoromycetes</taxon>
        <taxon>Entomophthorales</taxon>
        <taxon>Ancylistaceae</taxon>
        <taxon>Conidiobolus</taxon>
    </lineage>
</organism>
<protein>
    <recommendedName>
        <fullName evidence="5">NAD(P)-binding domain-containing protein</fullName>
    </recommendedName>
</protein>
<dbReference type="OrthoDB" id="430436at2759"/>
<dbReference type="GO" id="GO:0005741">
    <property type="term" value="C:mitochondrial outer membrane"/>
    <property type="evidence" value="ECO:0007669"/>
    <property type="project" value="UniProtKB-SubCell"/>
</dbReference>
<proteinExistence type="inferred from homology"/>
<accession>A0A137P991</accession>
<comment type="similarity">
    <text evidence="2">Belongs to the FMP52 family.</text>
</comment>
<dbReference type="OMA" id="WSIHASK"/>
<comment type="subcellular location">
    <subcellularLocation>
        <location evidence="1">Mitochondrion outer membrane</location>
        <topology evidence="1">Peripheral membrane protein</topology>
    </subcellularLocation>
</comment>
<evidence type="ECO:0000313" key="3">
    <source>
        <dbReference type="EMBL" id="KXN71514.1"/>
    </source>
</evidence>
<dbReference type="SUPFAM" id="SSF51735">
    <property type="entry name" value="NAD(P)-binding Rossmann-fold domains"/>
    <property type="match status" value="1"/>
</dbReference>
<dbReference type="PANTHER" id="PTHR14097">
    <property type="entry name" value="OXIDOREDUCTASE HTATIP2"/>
    <property type="match status" value="1"/>
</dbReference>
<reference evidence="3 4" key="1">
    <citation type="journal article" date="2015" name="Genome Biol. Evol.">
        <title>Phylogenomic analyses indicate that early fungi evolved digesting cell walls of algal ancestors of land plants.</title>
        <authorList>
            <person name="Chang Y."/>
            <person name="Wang S."/>
            <person name="Sekimoto S."/>
            <person name="Aerts A.L."/>
            <person name="Choi C."/>
            <person name="Clum A."/>
            <person name="LaButti K.M."/>
            <person name="Lindquist E.A."/>
            <person name="Yee Ngan C."/>
            <person name="Ohm R.A."/>
            <person name="Salamov A.A."/>
            <person name="Grigoriev I.V."/>
            <person name="Spatafora J.W."/>
            <person name="Berbee M.L."/>
        </authorList>
    </citation>
    <scope>NUCLEOTIDE SEQUENCE [LARGE SCALE GENOMIC DNA]</scope>
    <source>
        <strain evidence="3 4">NRRL 28638</strain>
    </source>
</reference>
<dbReference type="PANTHER" id="PTHR14097:SF7">
    <property type="entry name" value="OXIDOREDUCTASE HTATIP2"/>
    <property type="match status" value="1"/>
</dbReference>
<dbReference type="Proteomes" id="UP000070444">
    <property type="component" value="Unassembled WGS sequence"/>
</dbReference>
<gene>
    <name evidence="3" type="ORF">CONCODRAFT_169796</name>
</gene>
<evidence type="ECO:0000313" key="4">
    <source>
        <dbReference type="Proteomes" id="UP000070444"/>
    </source>
</evidence>
<evidence type="ECO:0000256" key="1">
    <source>
        <dbReference type="ARBA" id="ARBA00004450"/>
    </source>
</evidence>
<keyword evidence="4" id="KW-1185">Reference proteome</keyword>
<dbReference type="GO" id="GO:0051170">
    <property type="term" value="P:import into nucleus"/>
    <property type="evidence" value="ECO:0007669"/>
    <property type="project" value="TreeGrafter"/>
</dbReference>
<dbReference type="STRING" id="796925.A0A137P991"/>
<dbReference type="InterPro" id="IPR036291">
    <property type="entry name" value="NAD(P)-bd_dom_sf"/>
</dbReference>
<dbReference type="AlphaFoldDB" id="A0A137P991"/>
<sequence length="209" mass="22700">MTTAIVIGGTGLVGSHLVKQLSHPTSSFSRVFLIARNAKKLDLSSEASAKITPIEVPDFDSVFGKAGDQASILTKLEQGPTHAFCCLGTTHAKAGSFEGFRKVDHDYVVGFGRLCLAIQSEFDNSLKSFSLVSSAQANASSWMPYLKVKGETDSEISALLSSKVDKVNILRPGMLKYPFGSAESRKETRLFEQFLIKIDPLLEWVGPEL</sequence>
<evidence type="ECO:0008006" key="5">
    <source>
        <dbReference type="Google" id="ProtNLM"/>
    </source>
</evidence>